<protein>
    <submittedName>
        <fullName evidence="3">Phosphoribosylformimino-5-aminoimidazole carboxamide ribotide isomerase</fullName>
        <ecNumber evidence="3">5.3.1.16</ecNumber>
    </submittedName>
</protein>
<dbReference type="EMBL" id="CP077717">
    <property type="protein sequence ID" value="QXJ29921.1"/>
    <property type="molecule type" value="Genomic_DNA"/>
</dbReference>
<dbReference type="Proteomes" id="UP000694018">
    <property type="component" value="Chromosome"/>
</dbReference>
<dbReference type="EC" id="5.3.1.16" evidence="3"/>
<dbReference type="InterPro" id="IPR006062">
    <property type="entry name" value="His_biosynth"/>
</dbReference>
<sequence length="232" mass="25874">MSNIIPSIDISLGKAVKRIRGVKETGLILGNPIELASKLYNEGYTRIHVVDLDAAEGVGNNEMYIKEISKIGFDWIQVGGGIRDIEKAKRLVSLDVNALIFSTIVFTNFNLFHDIVREIGSNRVMVSIDYDDTKRVLIRGWKEKSMEVIDGIKKVNELELLGITLTYISNEGTTKGIDYNVKDYARLIRGLKEYAGGVSSDADITYLKNVGFDYIIVGMAFYLNKIRGINVG</sequence>
<dbReference type="PANTHER" id="PTHR43090:SF2">
    <property type="entry name" value="1-(5-PHOSPHORIBOSYL)-5-[(5-PHOSPHORIBOSYLAMINO)METHYLIDENEAMINO] IMIDAZOLE-4-CARBOXAMIDE ISOMERASE"/>
    <property type="match status" value="1"/>
</dbReference>
<dbReference type="AlphaFoldDB" id="A0A8F5BRD0"/>
<evidence type="ECO:0000256" key="1">
    <source>
        <dbReference type="ARBA" id="ARBA00029440"/>
    </source>
</evidence>
<comment type="similarity">
    <text evidence="2">Belongs to the HisA/HisF family.</text>
</comment>
<evidence type="ECO:0000313" key="3">
    <source>
        <dbReference type="EMBL" id="QXJ29921.1"/>
    </source>
</evidence>
<accession>A0A8F5BRD0</accession>
<dbReference type="OrthoDB" id="52866at2157"/>
<dbReference type="InterPro" id="IPR023016">
    <property type="entry name" value="HisA/PriA"/>
</dbReference>
<keyword evidence="2" id="KW-0028">Amino-acid biosynthesis</keyword>
<evidence type="ECO:0000256" key="2">
    <source>
        <dbReference type="RuleBase" id="RU003657"/>
    </source>
</evidence>
<keyword evidence="3" id="KW-0413">Isomerase</keyword>
<evidence type="ECO:0000313" key="4">
    <source>
        <dbReference type="Proteomes" id="UP000694018"/>
    </source>
</evidence>
<dbReference type="NCBIfam" id="NF010113">
    <property type="entry name" value="PRK13586.1"/>
    <property type="match status" value="1"/>
</dbReference>
<organism evidence="3 4">
    <name type="scientific">Saccharolobus shibatae (strain ATCC 51178 / DSM 5389 / JCM 8931 / NBRC 15437 / B12)</name>
    <name type="common">Sulfolobus shibatae</name>
    <dbReference type="NCBI Taxonomy" id="523848"/>
    <lineage>
        <taxon>Archaea</taxon>
        <taxon>Thermoproteota</taxon>
        <taxon>Thermoprotei</taxon>
        <taxon>Sulfolobales</taxon>
        <taxon>Sulfolobaceae</taxon>
        <taxon>Saccharolobus</taxon>
    </lineage>
</organism>
<keyword evidence="2" id="KW-0368">Histidine biosynthesis</keyword>
<dbReference type="RefSeq" id="WP_218266420.1">
    <property type="nucleotide sequence ID" value="NZ_CP077717.1"/>
</dbReference>
<comment type="pathway">
    <text evidence="1">Amino-acid biosynthesis.</text>
</comment>
<dbReference type="GeneID" id="65564284"/>
<gene>
    <name evidence="3" type="ORF">J5U23_02807</name>
</gene>
<dbReference type="InterPro" id="IPR044524">
    <property type="entry name" value="Isoase_HisA-like"/>
</dbReference>
<dbReference type="GO" id="GO:0000162">
    <property type="term" value="P:L-tryptophan biosynthetic process"/>
    <property type="evidence" value="ECO:0007669"/>
    <property type="project" value="TreeGrafter"/>
</dbReference>
<reference evidence="3" key="1">
    <citation type="journal article" date="2021" name="Environ. Microbiol.">
        <title>New insights into the diversity and evolution of the archaeal mobilome from three complete genomes of Saccharolobus shibatae.</title>
        <authorList>
            <person name="Medvedeva S."/>
            <person name="Brandt D."/>
            <person name="Cvirkaite-Krupovic V."/>
            <person name="Liu Y."/>
            <person name="Severinov K."/>
            <person name="Ishino S."/>
            <person name="Ishino Y."/>
            <person name="Prangishvili D."/>
            <person name="Kalinowski J."/>
            <person name="Krupovic M."/>
        </authorList>
    </citation>
    <scope>NUCLEOTIDE SEQUENCE</scope>
    <source>
        <strain evidence="3">B12</strain>
    </source>
</reference>
<dbReference type="Pfam" id="PF00977">
    <property type="entry name" value="His_biosynth"/>
    <property type="match status" value="1"/>
</dbReference>
<proteinExistence type="inferred from homology"/>
<dbReference type="PANTHER" id="PTHR43090">
    <property type="entry name" value="1-(5-PHOSPHORIBOSYL)-5-[(5-PHOSPHORIBOSYLAMINO)METHYLIDENEAMINO] IMIDAZOLE-4-CARBOXAMIDE ISOMERASE"/>
    <property type="match status" value="1"/>
</dbReference>
<name>A0A8F5BRD0_SACSH</name>
<dbReference type="GO" id="GO:0003949">
    <property type="term" value="F:1-(5-phosphoribosyl)-5-[(5-phosphoribosylamino)methylideneamino]imidazole-4-carboxamide isomerase activity"/>
    <property type="evidence" value="ECO:0007669"/>
    <property type="project" value="UniProtKB-EC"/>
</dbReference>
<dbReference type="GO" id="GO:0005737">
    <property type="term" value="C:cytoplasm"/>
    <property type="evidence" value="ECO:0007669"/>
    <property type="project" value="TreeGrafter"/>
</dbReference>
<dbReference type="GO" id="GO:0000105">
    <property type="term" value="P:L-histidine biosynthetic process"/>
    <property type="evidence" value="ECO:0007669"/>
    <property type="project" value="UniProtKB-KW"/>
</dbReference>
<dbReference type="KEGG" id="sshi:J5U23_02807"/>
<dbReference type="CDD" id="cd04732">
    <property type="entry name" value="HisA"/>
    <property type="match status" value="1"/>
</dbReference>